<dbReference type="EMBL" id="JBEZFP010000034">
    <property type="protein sequence ID" value="MEU8134981.1"/>
    <property type="molecule type" value="Genomic_DNA"/>
</dbReference>
<gene>
    <name evidence="1" type="ORF">AB0C36_15865</name>
</gene>
<accession>A0ABV3DGU2</accession>
<dbReference type="Proteomes" id="UP001551482">
    <property type="component" value="Unassembled WGS sequence"/>
</dbReference>
<keyword evidence="2" id="KW-1185">Reference proteome</keyword>
<reference evidence="1 2" key="1">
    <citation type="submission" date="2024-06" db="EMBL/GenBank/DDBJ databases">
        <title>The Natural Products Discovery Center: Release of the First 8490 Sequenced Strains for Exploring Actinobacteria Biosynthetic Diversity.</title>
        <authorList>
            <person name="Kalkreuter E."/>
            <person name="Kautsar S.A."/>
            <person name="Yang D."/>
            <person name="Bader C.D."/>
            <person name="Teijaro C.N."/>
            <person name="Fluegel L."/>
            <person name="Davis C.M."/>
            <person name="Simpson J.R."/>
            <person name="Lauterbach L."/>
            <person name="Steele A.D."/>
            <person name="Gui C."/>
            <person name="Meng S."/>
            <person name="Li G."/>
            <person name="Viehrig K."/>
            <person name="Ye F."/>
            <person name="Su P."/>
            <person name="Kiefer A.F."/>
            <person name="Nichols A."/>
            <person name="Cepeda A.J."/>
            <person name="Yan W."/>
            <person name="Fan B."/>
            <person name="Jiang Y."/>
            <person name="Adhikari A."/>
            <person name="Zheng C.-J."/>
            <person name="Schuster L."/>
            <person name="Cowan T.M."/>
            <person name="Smanski M.J."/>
            <person name="Chevrette M.G."/>
            <person name="De Carvalho L.P.S."/>
            <person name="Shen B."/>
        </authorList>
    </citation>
    <scope>NUCLEOTIDE SEQUENCE [LARGE SCALE GENOMIC DNA]</scope>
    <source>
        <strain evidence="1 2">NPDC048946</strain>
    </source>
</reference>
<dbReference type="RefSeq" id="WP_358354121.1">
    <property type="nucleotide sequence ID" value="NZ_JBEZFP010000034.1"/>
</dbReference>
<protein>
    <recommendedName>
        <fullName evidence="3">SMI1/KNR4 family protein</fullName>
    </recommendedName>
</protein>
<sequence length="167" mass="17682">MIGWAAEMAQLAAEFTRGFEATHGFEPGDNYVRLADRQARPSTVCGGALLPVSLADFYSVVGEVGLPDVHYGFFVESVESVLAGAGTVHPTKAARAVEGDIVVFGTNGGGDLIAMTTDGRVYMMSGASGPWPVLDVDEADIRAAFSDLAEFLAFLRTHLRDAVADLR</sequence>
<proteinExistence type="predicted"/>
<organism evidence="1 2">
    <name type="scientific">Streptodolium elevatio</name>
    <dbReference type="NCBI Taxonomy" id="3157996"/>
    <lineage>
        <taxon>Bacteria</taxon>
        <taxon>Bacillati</taxon>
        <taxon>Actinomycetota</taxon>
        <taxon>Actinomycetes</taxon>
        <taxon>Kitasatosporales</taxon>
        <taxon>Streptomycetaceae</taxon>
        <taxon>Streptodolium</taxon>
    </lineage>
</organism>
<name>A0ABV3DGU2_9ACTN</name>
<evidence type="ECO:0000313" key="1">
    <source>
        <dbReference type="EMBL" id="MEU8134981.1"/>
    </source>
</evidence>
<evidence type="ECO:0000313" key="2">
    <source>
        <dbReference type="Proteomes" id="UP001551482"/>
    </source>
</evidence>
<comment type="caution">
    <text evidence="1">The sequence shown here is derived from an EMBL/GenBank/DDBJ whole genome shotgun (WGS) entry which is preliminary data.</text>
</comment>
<evidence type="ECO:0008006" key="3">
    <source>
        <dbReference type="Google" id="ProtNLM"/>
    </source>
</evidence>